<sequence>MFFGGLLYLKKKVGFAVDSSLTFLKKERFCDIEVYRVGLPSGRPQVRSTGQRKKLRSTTEVYPRKVKLESTAKQTVFGNGLSSFRLWKMVVMEDKSWHFEMDKGKEGECYMEL</sequence>
<accession>A0A6D2L6A5</accession>
<protein>
    <submittedName>
        <fullName evidence="1">Uncharacterized protein</fullName>
    </submittedName>
</protein>
<dbReference type="Proteomes" id="UP000467841">
    <property type="component" value="Unassembled WGS sequence"/>
</dbReference>
<name>A0A6D2L6A5_9BRAS</name>
<dbReference type="AlphaFoldDB" id="A0A6D2L6A5"/>
<evidence type="ECO:0000313" key="2">
    <source>
        <dbReference type="Proteomes" id="UP000467841"/>
    </source>
</evidence>
<evidence type="ECO:0000313" key="1">
    <source>
        <dbReference type="EMBL" id="CAA7060047.1"/>
    </source>
</evidence>
<organism evidence="1 2">
    <name type="scientific">Microthlaspi erraticum</name>
    <dbReference type="NCBI Taxonomy" id="1685480"/>
    <lineage>
        <taxon>Eukaryota</taxon>
        <taxon>Viridiplantae</taxon>
        <taxon>Streptophyta</taxon>
        <taxon>Embryophyta</taxon>
        <taxon>Tracheophyta</taxon>
        <taxon>Spermatophyta</taxon>
        <taxon>Magnoliopsida</taxon>
        <taxon>eudicotyledons</taxon>
        <taxon>Gunneridae</taxon>
        <taxon>Pentapetalae</taxon>
        <taxon>rosids</taxon>
        <taxon>malvids</taxon>
        <taxon>Brassicales</taxon>
        <taxon>Brassicaceae</taxon>
        <taxon>Coluteocarpeae</taxon>
        <taxon>Microthlaspi</taxon>
    </lineage>
</organism>
<dbReference type="EMBL" id="CACVBM020001811">
    <property type="protein sequence ID" value="CAA7060047.1"/>
    <property type="molecule type" value="Genomic_DNA"/>
</dbReference>
<comment type="caution">
    <text evidence="1">The sequence shown here is derived from an EMBL/GenBank/DDBJ whole genome shotgun (WGS) entry which is preliminary data.</text>
</comment>
<reference evidence="1" key="1">
    <citation type="submission" date="2020-01" db="EMBL/GenBank/DDBJ databases">
        <authorList>
            <person name="Mishra B."/>
        </authorList>
    </citation>
    <scope>NUCLEOTIDE SEQUENCE [LARGE SCALE GENOMIC DNA]</scope>
</reference>
<keyword evidence="2" id="KW-1185">Reference proteome</keyword>
<gene>
    <name evidence="1" type="ORF">MERR_LOCUS47283</name>
</gene>
<proteinExistence type="predicted"/>